<proteinExistence type="predicted"/>
<protein>
    <submittedName>
        <fullName evidence="4">TetR/AcrR family transcriptional regulator</fullName>
    </submittedName>
</protein>
<feature type="DNA-binding region" description="H-T-H motif" evidence="2">
    <location>
        <begin position="32"/>
        <end position="51"/>
    </location>
</feature>
<dbReference type="SUPFAM" id="SSF46689">
    <property type="entry name" value="Homeodomain-like"/>
    <property type="match status" value="1"/>
</dbReference>
<dbReference type="RefSeq" id="WP_274152588.1">
    <property type="nucleotide sequence ID" value="NZ_CP117812.1"/>
</dbReference>
<sequence length="216" mass="25139">MDLSHYSRQNTKTRILIAASRVFSQKGYENTTVQDICTASDANIAAVNYHYKSKENLYKTVWTHLYTINEDANNEIFRDDLDPELQLRHFVSNRVKSTSDEGELGFLSKLISYELNSPSPSYDYLYETYIQQRCKWILNLANRLSNKSLSDSTLAQIFFFINSPIIRLNDHLSDKKRSQTNDPINNDEMIDNMYNYILGGIKQICQEQQQQKPLIS</sequence>
<dbReference type="InterPro" id="IPR001647">
    <property type="entry name" value="HTH_TetR"/>
</dbReference>
<evidence type="ECO:0000256" key="2">
    <source>
        <dbReference type="PROSITE-ProRule" id="PRU00335"/>
    </source>
</evidence>
<dbReference type="PANTHER" id="PTHR30328:SF54">
    <property type="entry name" value="HTH-TYPE TRANSCRIPTIONAL REPRESSOR SCO4008"/>
    <property type="match status" value="1"/>
</dbReference>
<gene>
    <name evidence="4" type="ORF">PQO03_18965</name>
</gene>
<accession>A0ABY7VUM2</accession>
<evidence type="ECO:0000313" key="5">
    <source>
        <dbReference type="Proteomes" id="UP001214250"/>
    </source>
</evidence>
<dbReference type="PRINTS" id="PR00455">
    <property type="entry name" value="HTHTETR"/>
</dbReference>
<evidence type="ECO:0000313" key="4">
    <source>
        <dbReference type="EMBL" id="WDE97911.1"/>
    </source>
</evidence>
<keyword evidence="1 2" id="KW-0238">DNA-binding</keyword>
<dbReference type="PANTHER" id="PTHR30328">
    <property type="entry name" value="TRANSCRIPTIONAL REPRESSOR"/>
    <property type="match status" value="1"/>
</dbReference>
<keyword evidence="5" id="KW-1185">Reference proteome</keyword>
<reference evidence="4 5" key="1">
    <citation type="submission" date="2023-02" db="EMBL/GenBank/DDBJ databases">
        <title>Genome sequence of Lentisphaera profundi SAORIC-696.</title>
        <authorList>
            <person name="Kim e."/>
            <person name="Cho J.-C."/>
            <person name="Choi A."/>
            <person name="Kang I."/>
        </authorList>
    </citation>
    <scope>NUCLEOTIDE SEQUENCE [LARGE SCALE GENOMIC DNA]</scope>
    <source>
        <strain evidence="4 5">SAORIC-696</strain>
    </source>
</reference>
<dbReference type="EMBL" id="CP117812">
    <property type="protein sequence ID" value="WDE97911.1"/>
    <property type="molecule type" value="Genomic_DNA"/>
</dbReference>
<dbReference type="Proteomes" id="UP001214250">
    <property type="component" value="Chromosome 2"/>
</dbReference>
<organism evidence="4 5">
    <name type="scientific">Lentisphaera profundi</name>
    <dbReference type="NCBI Taxonomy" id="1658616"/>
    <lineage>
        <taxon>Bacteria</taxon>
        <taxon>Pseudomonadati</taxon>
        <taxon>Lentisphaerota</taxon>
        <taxon>Lentisphaeria</taxon>
        <taxon>Lentisphaerales</taxon>
        <taxon>Lentisphaeraceae</taxon>
        <taxon>Lentisphaera</taxon>
    </lineage>
</organism>
<evidence type="ECO:0000256" key="1">
    <source>
        <dbReference type="ARBA" id="ARBA00023125"/>
    </source>
</evidence>
<dbReference type="Gene3D" id="1.10.357.10">
    <property type="entry name" value="Tetracycline Repressor, domain 2"/>
    <property type="match status" value="1"/>
</dbReference>
<name>A0ABY7VUM2_9BACT</name>
<dbReference type="InterPro" id="IPR009057">
    <property type="entry name" value="Homeodomain-like_sf"/>
</dbReference>
<dbReference type="PROSITE" id="PS50977">
    <property type="entry name" value="HTH_TETR_2"/>
    <property type="match status" value="1"/>
</dbReference>
<evidence type="ECO:0000259" key="3">
    <source>
        <dbReference type="PROSITE" id="PS50977"/>
    </source>
</evidence>
<feature type="domain" description="HTH tetR-type" evidence="3">
    <location>
        <begin position="9"/>
        <end position="69"/>
    </location>
</feature>
<dbReference type="InterPro" id="IPR050109">
    <property type="entry name" value="HTH-type_TetR-like_transc_reg"/>
</dbReference>
<dbReference type="Pfam" id="PF00440">
    <property type="entry name" value="TetR_N"/>
    <property type="match status" value="1"/>
</dbReference>